<evidence type="ECO:0000313" key="2">
    <source>
        <dbReference type="Proteomes" id="UP000075670"/>
    </source>
</evidence>
<comment type="caution">
    <text evidence="1">The sequence shown here is derived from an EMBL/GenBank/DDBJ whole genome shotgun (WGS) entry which is preliminary data.</text>
</comment>
<reference evidence="1 2" key="1">
    <citation type="submission" date="2016-02" db="EMBL/GenBank/DDBJ databases">
        <title>Genome sequence of Moorella mulderi DSM 14980.</title>
        <authorList>
            <person name="Poehlein A."/>
            <person name="Daniel R."/>
        </authorList>
    </citation>
    <scope>NUCLEOTIDE SEQUENCE [LARGE SCALE GENOMIC DNA]</scope>
    <source>
        <strain evidence="1 2">DSM 14980</strain>
    </source>
</reference>
<dbReference type="OrthoDB" id="5507947at2"/>
<organism evidence="1 2">
    <name type="scientific">Moorella mulderi DSM 14980</name>
    <dbReference type="NCBI Taxonomy" id="1122241"/>
    <lineage>
        <taxon>Bacteria</taxon>
        <taxon>Bacillati</taxon>
        <taxon>Bacillota</taxon>
        <taxon>Clostridia</taxon>
        <taxon>Neomoorellales</taxon>
        <taxon>Neomoorellaceae</taxon>
        <taxon>Neomoorella</taxon>
    </lineage>
</organism>
<keyword evidence="2" id="KW-1185">Reference proteome</keyword>
<protein>
    <recommendedName>
        <fullName evidence="3">Antitoxin SocA-like Panacea domain-containing protein</fullName>
    </recommendedName>
</protein>
<accession>A0A151AZ13</accession>
<dbReference type="EMBL" id="LTBC01000003">
    <property type="protein sequence ID" value="KYH32793.1"/>
    <property type="molecule type" value="Genomic_DNA"/>
</dbReference>
<proteinExistence type="predicted"/>
<sequence length="191" mass="21846">MDKIKGMRLSDIVLLMLQANGGSLRGKTLAQKRAYFLNQFLQLGIPFVPHYYGPYSAELDYAIERCKALGFIEEKSMHFGVKKQGFEIRRYDYNLTPDGMEVVNNLLQRYPSECQKIIDVLQNISHTDKDDYMILSIAAKALHILQTEGRPMTEKEIINEARQFGWEISEQAIDNAAEVLVKLGLVKKDES</sequence>
<gene>
    <name evidence="1" type="ORF">MOMUL_13950</name>
</gene>
<dbReference type="AlphaFoldDB" id="A0A151AZ13"/>
<dbReference type="Proteomes" id="UP000075670">
    <property type="component" value="Unassembled WGS sequence"/>
</dbReference>
<dbReference type="RefSeq" id="WP_062283237.1">
    <property type="nucleotide sequence ID" value="NZ_LTBC01000003.1"/>
</dbReference>
<evidence type="ECO:0008006" key="3">
    <source>
        <dbReference type="Google" id="ProtNLM"/>
    </source>
</evidence>
<name>A0A151AZ13_9FIRM</name>
<evidence type="ECO:0000313" key="1">
    <source>
        <dbReference type="EMBL" id="KYH32793.1"/>
    </source>
</evidence>
<dbReference type="PATRIC" id="fig|1122241.3.peg.1468"/>